<dbReference type="AlphaFoldDB" id="A0AAN0MIN5"/>
<accession>A0AAN0MIN5</accession>
<keyword evidence="2" id="KW-0614">Plasmid</keyword>
<dbReference type="RefSeq" id="WP_373634747.1">
    <property type="nucleotide sequence ID" value="NZ_CP151764.2"/>
</dbReference>
<dbReference type="Proteomes" id="UP001470809">
    <property type="component" value="Plasmid pSS1-5"/>
</dbReference>
<keyword evidence="3" id="KW-1185">Reference proteome</keyword>
<protein>
    <submittedName>
        <fullName evidence="2">GIY-YIG nuclease family protein</fullName>
    </submittedName>
</protein>
<proteinExistence type="predicted"/>
<name>A0AAN0MIN5_9RHOB</name>
<dbReference type="InterPro" id="IPR018306">
    <property type="entry name" value="Phage_T5_Orf172_DNA-bd"/>
</dbReference>
<sequence>MRHRPRTSIPWFRRRRIPFGTVYLMQARDTPRLFKVGFTKRRTKDRRGELNRVARDDMAIVYTVSLPWARSCETLVLGRLRWNPFRRGDTRGTEWFWLGKRESIEAIVRKIDRAARDTRRMARWRWSWPTGAEIREFRAHEKGGPVHG</sequence>
<evidence type="ECO:0000313" key="2">
    <source>
        <dbReference type="EMBL" id="WZU65793.2"/>
    </source>
</evidence>
<evidence type="ECO:0000259" key="1">
    <source>
        <dbReference type="Pfam" id="PF10544"/>
    </source>
</evidence>
<feature type="domain" description="Bacteriophage T5 Orf172 DNA-binding" evidence="1">
    <location>
        <begin position="20"/>
        <end position="111"/>
    </location>
</feature>
<dbReference type="KEGG" id="yrh:AABB31_01420"/>
<gene>
    <name evidence="2" type="ORF">AABB31_01420</name>
</gene>
<geneLocation type="plasmid" evidence="2 3">
    <name>pSS1-5</name>
</geneLocation>
<dbReference type="EMBL" id="CP151764">
    <property type="protein sequence ID" value="WZU65793.2"/>
    <property type="molecule type" value="Genomic_DNA"/>
</dbReference>
<reference evidence="2" key="1">
    <citation type="submission" date="2024-08" db="EMBL/GenBank/DDBJ databases">
        <title>Phylogenomic analyses of a clade within the roseobacter group suggest taxonomic reassignments of species of the genera Aestuariivita, Citreicella, Loktanella, Nautella, Pelagibaca, Ruegeria, Thalassobius, Thiobacimonas and Tropicibacter, and the proposal o.</title>
        <authorList>
            <person name="Jeon C.O."/>
        </authorList>
    </citation>
    <scope>NUCLEOTIDE SEQUENCE</scope>
    <source>
        <strain evidence="2">SS1-5</strain>
        <plasmid evidence="2">pSS1-5</plasmid>
    </source>
</reference>
<organism evidence="2 3">
    <name type="scientific">Yoonia rhodophyticola</name>
    <dbReference type="NCBI Taxonomy" id="3137370"/>
    <lineage>
        <taxon>Bacteria</taxon>
        <taxon>Pseudomonadati</taxon>
        <taxon>Pseudomonadota</taxon>
        <taxon>Alphaproteobacteria</taxon>
        <taxon>Rhodobacterales</taxon>
        <taxon>Paracoccaceae</taxon>
        <taxon>Yoonia</taxon>
    </lineage>
</organism>
<evidence type="ECO:0000313" key="3">
    <source>
        <dbReference type="Proteomes" id="UP001470809"/>
    </source>
</evidence>
<dbReference type="Pfam" id="PF10544">
    <property type="entry name" value="T5orf172"/>
    <property type="match status" value="1"/>
</dbReference>